<evidence type="ECO:0000313" key="3">
    <source>
        <dbReference type="EMBL" id="MBC2596351.1"/>
    </source>
</evidence>
<feature type="transmembrane region" description="Helical" evidence="1">
    <location>
        <begin position="115"/>
        <end position="135"/>
    </location>
</feature>
<gene>
    <name evidence="3" type="ORF">H5P28_18950</name>
</gene>
<keyword evidence="1" id="KW-1133">Transmembrane helix</keyword>
<evidence type="ECO:0000313" key="4">
    <source>
        <dbReference type="Proteomes" id="UP000546464"/>
    </source>
</evidence>
<sequence length="330" mass="35975">MWYYAIYNRQHGPVSPSEIERLIEQGIVTADTLVWRAGMNEWQPASRTPLAEKFPAAQTLGDLPPIVDTPSARPGYGQGIPQDRGLPPPTSFEVPAGANARALMSLASDMMSGRWSTGIGFCLIYGLVYIGIQIIPYIGGLINSVLFGVLEVGAMRFWLTYTRGGEPKTDQLFSAFPIFLKTFLTYLLYSAILVVAILVAAIPGGILLGIAAATGTDFDSPDLSPLLITGFVVMGVAVAFAGGILALMLSQVFYILADNAETGVFESLQRSRSLMVGNKWRLFRLWVLFGLLSIGCIFTLGIGFIWLVPYSRCTMTCFYESLLSQERNNA</sequence>
<dbReference type="PANTHER" id="PTHR40076:SF1">
    <property type="entry name" value="MEMBRANE PROTEIN"/>
    <property type="match status" value="1"/>
</dbReference>
<reference evidence="3 4" key="1">
    <citation type="submission" date="2020-07" db="EMBL/GenBank/DDBJ databases">
        <authorList>
            <person name="Feng X."/>
        </authorList>
    </citation>
    <scope>NUCLEOTIDE SEQUENCE [LARGE SCALE GENOMIC DNA]</scope>
    <source>
        <strain evidence="3 4">JCM31066</strain>
    </source>
</reference>
<dbReference type="AlphaFoldDB" id="A0A842HMN9"/>
<feature type="domain" description="GYF" evidence="2">
    <location>
        <begin position="2"/>
        <end position="49"/>
    </location>
</feature>
<dbReference type="InterPro" id="IPR010380">
    <property type="entry name" value="DUF975"/>
</dbReference>
<dbReference type="Pfam" id="PF14237">
    <property type="entry name" value="GYF_2"/>
    <property type="match status" value="1"/>
</dbReference>
<accession>A0A842HMN9</accession>
<organism evidence="3 4">
    <name type="scientific">Ruficoccus amylovorans</name>
    <dbReference type="NCBI Taxonomy" id="1804625"/>
    <lineage>
        <taxon>Bacteria</taxon>
        <taxon>Pseudomonadati</taxon>
        <taxon>Verrucomicrobiota</taxon>
        <taxon>Opitutia</taxon>
        <taxon>Puniceicoccales</taxon>
        <taxon>Cerasicoccaceae</taxon>
        <taxon>Ruficoccus</taxon>
    </lineage>
</organism>
<protein>
    <submittedName>
        <fullName evidence="3">DUF975 family protein</fullName>
    </submittedName>
</protein>
<feature type="transmembrane region" description="Helical" evidence="1">
    <location>
        <begin position="141"/>
        <end position="159"/>
    </location>
</feature>
<proteinExistence type="predicted"/>
<keyword evidence="1" id="KW-0472">Membrane</keyword>
<dbReference type="InterPro" id="IPR025640">
    <property type="entry name" value="GYF_2"/>
</dbReference>
<evidence type="ECO:0000259" key="2">
    <source>
        <dbReference type="Pfam" id="PF14237"/>
    </source>
</evidence>
<dbReference type="Pfam" id="PF06161">
    <property type="entry name" value="DUF975"/>
    <property type="match status" value="1"/>
</dbReference>
<feature type="transmembrane region" description="Helical" evidence="1">
    <location>
        <begin position="186"/>
        <end position="214"/>
    </location>
</feature>
<dbReference type="EMBL" id="JACHVB010000064">
    <property type="protein sequence ID" value="MBC2596351.1"/>
    <property type="molecule type" value="Genomic_DNA"/>
</dbReference>
<feature type="transmembrane region" description="Helical" evidence="1">
    <location>
        <begin position="226"/>
        <end position="249"/>
    </location>
</feature>
<name>A0A842HMN9_9BACT</name>
<dbReference type="RefSeq" id="WP_185677261.1">
    <property type="nucleotide sequence ID" value="NZ_JACHVB010000064.1"/>
</dbReference>
<keyword evidence="4" id="KW-1185">Reference proteome</keyword>
<dbReference type="Proteomes" id="UP000546464">
    <property type="component" value="Unassembled WGS sequence"/>
</dbReference>
<keyword evidence="1" id="KW-0812">Transmembrane</keyword>
<evidence type="ECO:0000256" key="1">
    <source>
        <dbReference type="SAM" id="Phobius"/>
    </source>
</evidence>
<dbReference type="PANTHER" id="PTHR40076">
    <property type="entry name" value="MEMBRANE PROTEIN-RELATED"/>
    <property type="match status" value="1"/>
</dbReference>
<comment type="caution">
    <text evidence="3">The sequence shown here is derived from an EMBL/GenBank/DDBJ whole genome shotgun (WGS) entry which is preliminary data.</text>
</comment>
<feature type="transmembrane region" description="Helical" evidence="1">
    <location>
        <begin position="282"/>
        <end position="308"/>
    </location>
</feature>